<dbReference type="PROSITE" id="PS51318">
    <property type="entry name" value="TAT"/>
    <property type="match status" value="1"/>
</dbReference>
<protein>
    <submittedName>
        <fullName evidence="5">Spermidine/putrescine ABC transporter substrate-binding protein</fullName>
    </submittedName>
</protein>
<evidence type="ECO:0000256" key="4">
    <source>
        <dbReference type="ARBA" id="ARBA00022764"/>
    </source>
</evidence>
<dbReference type="CDD" id="cd13590">
    <property type="entry name" value="PBP2_PotD_PotF_like"/>
    <property type="match status" value="1"/>
</dbReference>
<dbReference type="EMBL" id="BAABBW010000005">
    <property type="protein sequence ID" value="GAA4178991.1"/>
    <property type="molecule type" value="Genomic_DNA"/>
</dbReference>
<dbReference type="Gene3D" id="3.40.190.10">
    <property type="entry name" value="Periplasmic binding protein-like II"/>
    <property type="match status" value="2"/>
</dbReference>
<dbReference type="Proteomes" id="UP001501079">
    <property type="component" value="Unassembled WGS sequence"/>
</dbReference>
<evidence type="ECO:0000313" key="6">
    <source>
        <dbReference type="Proteomes" id="UP001501079"/>
    </source>
</evidence>
<keyword evidence="4" id="KW-0574">Periplasm</keyword>
<evidence type="ECO:0000256" key="3">
    <source>
        <dbReference type="ARBA" id="ARBA00022729"/>
    </source>
</evidence>
<comment type="subcellular location">
    <subcellularLocation>
        <location evidence="1">Periplasm</location>
    </subcellularLocation>
</comment>
<gene>
    <name evidence="5" type="ORF">GCM10022287_30540</name>
</gene>
<name>A0ABP8A6R4_9MICO</name>
<sequence>MTGSPIDPSKSPALMRGLTQSRMSRRALLRGAGMGAGAIALSSLLAACGIQGTQKAGGSTGGAVTDWTKYWADHKKTGTLNFANWPLYIDQDDSGKSASLAAFTKKTGIKVNYKEVIQDNPSFYAKISPLLKGDQSIGYDLMVITNGWEFTELLNNGWLVQLDQTKIPNFKANADRTVLSPAYDPGAAHSMVWQTGFTGLAYNEKLTGGPITSFADLADPKFKGKIGMFSDTSELGNAALLAVGVEPTNATQADFQKARDWLEKVKPNIAKFYDQGYTDALQNGDIWISQAWSGDIYQVQAGGHEEIKYVTPKEGQMMWHDNMCIPITAEHPVDALTWMDYYYQPDVAGVIEDYVNYVCPVPAAKDYILNTIKDPDVANSPLVFPSTEELGQSHEFYVYKGRSDYDKWQDVFNPIVQS</sequence>
<dbReference type="PRINTS" id="PR00909">
    <property type="entry name" value="SPERMDNBNDNG"/>
</dbReference>
<evidence type="ECO:0000256" key="2">
    <source>
        <dbReference type="ARBA" id="ARBA00022448"/>
    </source>
</evidence>
<dbReference type="Pfam" id="PF13343">
    <property type="entry name" value="SBP_bac_6"/>
    <property type="match status" value="1"/>
</dbReference>
<organism evidence="5 6">
    <name type="scientific">Gryllotalpicola koreensis</name>
    <dbReference type="NCBI Taxonomy" id="993086"/>
    <lineage>
        <taxon>Bacteria</taxon>
        <taxon>Bacillati</taxon>
        <taxon>Actinomycetota</taxon>
        <taxon>Actinomycetes</taxon>
        <taxon>Micrococcales</taxon>
        <taxon>Microbacteriaceae</taxon>
        <taxon>Gryllotalpicola</taxon>
    </lineage>
</organism>
<evidence type="ECO:0000256" key="1">
    <source>
        <dbReference type="ARBA" id="ARBA00004418"/>
    </source>
</evidence>
<comment type="caution">
    <text evidence="5">The sequence shown here is derived from an EMBL/GenBank/DDBJ whole genome shotgun (WGS) entry which is preliminary data.</text>
</comment>
<dbReference type="InterPro" id="IPR001188">
    <property type="entry name" value="Sperm_putr-bd"/>
</dbReference>
<accession>A0ABP8A6R4</accession>
<dbReference type="PANTHER" id="PTHR30222">
    <property type="entry name" value="SPERMIDINE/PUTRESCINE-BINDING PERIPLASMIC PROTEIN"/>
    <property type="match status" value="1"/>
</dbReference>
<evidence type="ECO:0000313" key="5">
    <source>
        <dbReference type="EMBL" id="GAA4178991.1"/>
    </source>
</evidence>
<keyword evidence="6" id="KW-1185">Reference proteome</keyword>
<dbReference type="RefSeq" id="WP_344755976.1">
    <property type="nucleotide sequence ID" value="NZ_BAABBW010000005.1"/>
</dbReference>
<keyword evidence="3" id="KW-0732">Signal</keyword>
<dbReference type="InterPro" id="IPR006311">
    <property type="entry name" value="TAT_signal"/>
</dbReference>
<dbReference type="SUPFAM" id="SSF53850">
    <property type="entry name" value="Periplasmic binding protein-like II"/>
    <property type="match status" value="1"/>
</dbReference>
<dbReference type="PANTHER" id="PTHR30222:SF17">
    <property type="entry name" value="SPERMIDINE_PUTRESCINE-BINDING PERIPLASMIC PROTEIN"/>
    <property type="match status" value="1"/>
</dbReference>
<keyword evidence="2" id="KW-0813">Transport</keyword>
<proteinExistence type="predicted"/>
<reference evidence="6" key="1">
    <citation type="journal article" date="2019" name="Int. J. Syst. Evol. Microbiol.">
        <title>The Global Catalogue of Microorganisms (GCM) 10K type strain sequencing project: providing services to taxonomists for standard genome sequencing and annotation.</title>
        <authorList>
            <consortium name="The Broad Institute Genomics Platform"/>
            <consortium name="The Broad Institute Genome Sequencing Center for Infectious Disease"/>
            <person name="Wu L."/>
            <person name="Ma J."/>
        </authorList>
    </citation>
    <scope>NUCLEOTIDE SEQUENCE [LARGE SCALE GENOMIC DNA]</scope>
    <source>
        <strain evidence="6">JCM 17591</strain>
    </source>
</reference>